<reference evidence="1 2" key="2">
    <citation type="journal article" date="2022" name="Mol. Ecol. Resour.">
        <title>The genomes of chicory, endive, great burdock and yacon provide insights into Asteraceae paleo-polyploidization history and plant inulin production.</title>
        <authorList>
            <person name="Fan W."/>
            <person name="Wang S."/>
            <person name="Wang H."/>
            <person name="Wang A."/>
            <person name="Jiang F."/>
            <person name="Liu H."/>
            <person name="Zhao H."/>
            <person name="Xu D."/>
            <person name="Zhang Y."/>
        </authorList>
    </citation>
    <scope>NUCLEOTIDE SEQUENCE [LARGE SCALE GENOMIC DNA]</scope>
    <source>
        <strain evidence="2">cv. Punajuju</strain>
        <tissue evidence="1">Leaves</tissue>
    </source>
</reference>
<reference evidence="2" key="1">
    <citation type="journal article" date="2022" name="Mol. Ecol. Resour.">
        <title>The genomes of chicory, endive, great burdock and yacon provide insights into Asteraceae palaeo-polyploidization history and plant inulin production.</title>
        <authorList>
            <person name="Fan W."/>
            <person name="Wang S."/>
            <person name="Wang H."/>
            <person name="Wang A."/>
            <person name="Jiang F."/>
            <person name="Liu H."/>
            <person name="Zhao H."/>
            <person name="Xu D."/>
            <person name="Zhang Y."/>
        </authorList>
    </citation>
    <scope>NUCLEOTIDE SEQUENCE [LARGE SCALE GENOMIC DNA]</scope>
    <source>
        <strain evidence="2">cv. Punajuju</strain>
    </source>
</reference>
<protein>
    <submittedName>
        <fullName evidence="1">Uncharacterized protein</fullName>
    </submittedName>
</protein>
<proteinExistence type="predicted"/>
<evidence type="ECO:0000313" key="2">
    <source>
        <dbReference type="Proteomes" id="UP001055811"/>
    </source>
</evidence>
<dbReference type="Proteomes" id="UP001055811">
    <property type="component" value="Linkage Group LG05"/>
</dbReference>
<evidence type="ECO:0000313" key="1">
    <source>
        <dbReference type="EMBL" id="KAI3740399.1"/>
    </source>
</evidence>
<dbReference type="EMBL" id="CM042013">
    <property type="protein sequence ID" value="KAI3740399.1"/>
    <property type="molecule type" value="Genomic_DNA"/>
</dbReference>
<accession>A0ACB9D1F7</accession>
<keyword evidence="2" id="KW-1185">Reference proteome</keyword>
<gene>
    <name evidence="1" type="ORF">L2E82_30828</name>
</gene>
<sequence length="106" mass="12177">MIMAPFTHTVKNESVMLEGMPRVSSYQAELLPETAVVDGVTQQTGKHYRGVRQRPWSKFAVGIRDLEKNVRNVIVWTVMIQSYPQNNHIDNAYKLFDTMPRRDIAG</sequence>
<name>A0ACB9D1F7_CICIN</name>
<comment type="caution">
    <text evidence="1">The sequence shown here is derived from an EMBL/GenBank/DDBJ whole genome shotgun (WGS) entry which is preliminary data.</text>
</comment>
<organism evidence="1 2">
    <name type="scientific">Cichorium intybus</name>
    <name type="common">Chicory</name>
    <dbReference type="NCBI Taxonomy" id="13427"/>
    <lineage>
        <taxon>Eukaryota</taxon>
        <taxon>Viridiplantae</taxon>
        <taxon>Streptophyta</taxon>
        <taxon>Embryophyta</taxon>
        <taxon>Tracheophyta</taxon>
        <taxon>Spermatophyta</taxon>
        <taxon>Magnoliopsida</taxon>
        <taxon>eudicotyledons</taxon>
        <taxon>Gunneridae</taxon>
        <taxon>Pentapetalae</taxon>
        <taxon>asterids</taxon>
        <taxon>campanulids</taxon>
        <taxon>Asterales</taxon>
        <taxon>Asteraceae</taxon>
        <taxon>Cichorioideae</taxon>
        <taxon>Cichorieae</taxon>
        <taxon>Cichoriinae</taxon>
        <taxon>Cichorium</taxon>
    </lineage>
</organism>